<dbReference type="Proteomes" id="UP001519289">
    <property type="component" value="Unassembled WGS sequence"/>
</dbReference>
<dbReference type="Gene3D" id="1.10.260.40">
    <property type="entry name" value="lambda repressor-like DNA-binding domains"/>
    <property type="match status" value="1"/>
</dbReference>
<feature type="domain" description="HTH cro/C1-type" evidence="2">
    <location>
        <begin position="16"/>
        <end position="70"/>
    </location>
</feature>
<dbReference type="Pfam" id="PF01381">
    <property type="entry name" value="HTH_3"/>
    <property type="match status" value="1"/>
</dbReference>
<dbReference type="SMART" id="SM00530">
    <property type="entry name" value="HTH_XRE"/>
    <property type="match status" value="1"/>
</dbReference>
<comment type="caution">
    <text evidence="3">The sequence shown here is derived from an EMBL/GenBank/DDBJ whole genome shotgun (WGS) entry which is preliminary data.</text>
</comment>
<name>A0ABS4JSC7_9FIRM</name>
<sequence>MAKDEIVAKYELRNRLRAARIEQHLSQQELADMAGVTRQTISAIENCQYVPSTLLAFVLARCLGKAVTELFYLEEVTGDEKARC</sequence>
<dbReference type="PANTHER" id="PTHR46558:SF4">
    <property type="entry name" value="DNA-BIDING PHAGE PROTEIN"/>
    <property type="match status" value="1"/>
</dbReference>
<dbReference type="RefSeq" id="WP_342589455.1">
    <property type="nucleotide sequence ID" value="NZ_JAGGLG010000013.1"/>
</dbReference>
<dbReference type="PROSITE" id="PS50943">
    <property type="entry name" value="HTH_CROC1"/>
    <property type="match status" value="1"/>
</dbReference>
<protein>
    <submittedName>
        <fullName evidence="3">Transcriptional regulator</fullName>
    </submittedName>
</protein>
<proteinExistence type="predicted"/>
<reference evidence="3 4" key="1">
    <citation type="submission" date="2021-03" db="EMBL/GenBank/DDBJ databases">
        <title>Genomic Encyclopedia of Type Strains, Phase IV (KMG-IV): sequencing the most valuable type-strain genomes for metagenomic binning, comparative biology and taxonomic classification.</title>
        <authorList>
            <person name="Goeker M."/>
        </authorList>
    </citation>
    <scope>NUCLEOTIDE SEQUENCE [LARGE SCALE GENOMIC DNA]</scope>
    <source>
        <strain evidence="3 4">DSM 27138</strain>
    </source>
</reference>
<keyword evidence="4" id="KW-1185">Reference proteome</keyword>
<evidence type="ECO:0000313" key="3">
    <source>
        <dbReference type="EMBL" id="MBP2018427.1"/>
    </source>
</evidence>
<keyword evidence="1" id="KW-0238">DNA-binding</keyword>
<accession>A0ABS4JSC7</accession>
<evidence type="ECO:0000259" key="2">
    <source>
        <dbReference type="PROSITE" id="PS50943"/>
    </source>
</evidence>
<dbReference type="InterPro" id="IPR001387">
    <property type="entry name" value="Cro/C1-type_HTH"/>
</dbReference>
<organism evidence="3 4">
    <name type="scientific">Symbiobacterium terraclitae</name>
    <dbReference type="NCBI Taxonomy" id="557451"/>
    <lineage>
        <taxon>Bacteria</taxon>
        <taxon>Bacillati</taxon>
        <taxon>Bacillota</taxon>
        <taxon>Clostridia</taxon>
        <taxon>Eubacteriales</taxon>
        <taxon>Symbiobacteriaceae</taxon>
        <taxon>Symbiobacterium</taxon>
    </lineage>
</organism>
<dbReference type="CDD" id="cd00093">
    <property type="entry name" value="HTH_XRE"/>
    <property type="match status" value="1"/>
</dbReference>
<dbReference type="InterPro" id="IPR010982">
    <property type="entry name" value="Lambda_DNA-bd_dom_sf"/>
</dbReference>
<evidence type="ECO:0000256" key="1">
    <source>
        <dbReference type="ARBA" id="ARBA00023125"/>
    </source>
</evidence>
<dbReference type="SUPFAM" id="SSF47413">
    <property type="entry name" value="lambda repressor-like DNA-binding domains"/>
    <property type="match status" value="1"/>
</dbReference>
<evidence type="ECO:0000313" key="4">
    <source>
        <dbReference type="Proteomes" id="UP001519289"/>
    </source>
</evidence>
<gene>
    <name evidence="3" type="ORF">J2Z79_001838</name>
</gene>
<dbReference type="PANTHER" id="PTHR46558">
    <property type="entry name" value="TRACRIPTIONAL REGULATORY PROTEIN-RELATED-RELATED"/>
    <property type="match status" value="1"/>
</dbReference>
<dbReference type="EMBL" id="JAGGLG010000013">
    <property type="protein sequence ID" value="MBP2018427.1"/>
    <property type="molecule type" value="Genomic_DNA"/>
</dbReference>